<evidence type="ECO:0000256" key="4">
    <source>
        <dbReference type="ARBA" id="ARBA00015552"/>
    </source>
</evidence>
<reference evidence="8 9" key="1">
    <citation type="submission" date="2019-03" db="EMBL/GenBank/DDBJ databases">
        <title>Genomic Encyclopedia of Type Strains, Phase IV (KMG-IV): sequencing the most valuable type-strain genomes for metagenomic binning, comparative biology and taxonomic classification.</title>
        <authorList>
            <person name="Goeker M."/>
        </authorList>
    </citation>
    <scope>NUCLEOTIDE SEQUENCE [LARGE SCALE GENOMIC DNA]</scope>
    <source>
        <strain evidence="8 9">DSM 21667</strain>
    </source>
</reference>
<dbReference type="AlphaFoldDB" id="A0A4R6YRL3"/>
<gene>
    <name evidence="6" type="primary">nudJ</name>
    <name evidence="8" type="ORF">DFR29_11233</name>
</gene>
<feature type="domain" description="Nudix hydrolase" evidence="7">
    <location>
        <begin position="15"/>
        <end position="147"/>
    </location>
</feature>
<dbReference type="SUPFAM" id="SSF55811">
    <property type="entry name" value="Nudix"/>
    <property type="match status" value="1"/>
</dbReference>
<comment type="caution">
    <text evidence="8">The sequence shown here is derived from an EMBL/GenBank/DDBJ whole genome shotgun (WGS) entry which is preliminary data.</text>
</comment>
<dbReference type="InterPro" id="IPR015797">
    <property type="entry name" value="NUDIX_hydrolase-like_dom_sf"/>
</dbReference>
<dbReference type="InterPro" id="IPR033713">
    <property type="entry name" value="NudJ"/>
</dbReference>
<dbReference type="Proteomes" id="UP000295293">
    <property type="component" value="Unassembled WGS sequence"/>
</dbReference>
<keyword evidence="6" id="KW-0460">Magnesium</keyword>
<name>A0A4R6YRL3_9GAMM</name>
<dbReference type="Pfam" id="PF00293">
    <property type="entry name" value="NUDIX"/>
    <property type="match status" value="1"/>
</dbReference>
<evidence type="ECO:0000256" key="6">
    <source>
        <dbReference type="RuleBase" id="RU364043"/>
    </source>
</evidence>
<dbReference type="GO" id="GO:0017110">
    <property type="term" value="F:nucleoside diphosphate phosphatase activity"/>
    <property type="evidence" value="ECO:0007669"/>
    <property type="project" value="InterPro"/>
</dbReference>
<protein>
    <recommendedName>
        <fullName evidence="4 6">Phosphatase NudJ</fullName>
        <ecNumber evidence="6">3.6.1.-</ecNumber>
    </recommendedName>
</protein>
<accession>A0A4R6YRL3</accession>
<comment type="similarity">
    <text evidence="2 6">Belongs to the Nudix hydrolase family. NudJ subfamily.</text>
</comment>
<dbReference type="PANTHER" id="PTHR43222:SF11">
    <property type="entry name" value="PHOSPHATASE NUDJ"/>
    <property type="match status" value="1"/>
</dbReference>
<dbReference type="InterPro" id="IPR020084">
    <property type="entry name" value="NUDIX_hydrolase_CS"/>
</dbReference>
<dbReference type="CDD" id="cd03675">
    <property type="entry name" value="NUDIX_Hydrolase"/>
    <property type="match status" value="1"/>
</dbReference>
<organism evidence="8 9">
    <name type="scientific">Tahibacter aquaticus</name>
    <dbReference type="NCBI Taxonomy" id="520092"/>
    <lineage>
        <taxon>Bacteria</taxon>
        <taxon>Pseudomonadati</taxon>
        <taxon>Pseudomonadota</taxon>
        <taxon>Gammaproteobacteria</taxon>
        <taxon>Lysobacterales</taxon>
        <taxon>Rhodanobacteraceae</taxon>
        <taxon>Tahibacter</taxon>
    </lineage>
</organism>
<evidence type="ECO:0000313" key="8">
    <source>
        <dbReference type="EMBL" id="TDR40719.1"/>
    </source>
</evidence>
<dbReference type="GO" id="GO:0017111">
    <property type="term" value="F:ribonucleoside triphosphate phosphatase activity"/>
    <property type="evidence" value="ECO:0007669"/>
    <property type="project" value="InterPro"/>
</dbReference>
<evidence type="ECO:0000256" key="5">
    <source>
        <dbReference type="ARBA" id="ARBA00022801"/>
    </source>
</evidence>
<comment type="cofactor">
    <cofactor evidence="1 6">
        <name>Mg(2+)</name>
        <dbReference type="ChEBI" id="CHEBI:18420"/>
    </cofactor>
</comment>
<keyword evidence="5 6" id="KW-0378">Hydrolase</keyword>
<dbReference type="GO" id="GO:0004787">
    <property type="term" value="F:thiamine diphosphate phosphatase activity"/>
    <property type="evidence" value="ECO:0007669"/>
    <property type="project" value="InterPro"/>
</dbReference>
<dbReference type="Gene3D" id="3.90.79.10">
    <property type="entry name" value="Nucleoside Triphosphate Pyrophosphohydrolase"/>
    <property type="match status" value="1"/>
</dbReference>
<dbReference type="InterPro" id="IPR000086">
    <property type="entry name" value="NUDIX_hydrolase_dom"/>
</dbReference>
<sequence length="162" mass="17976">MTPANPASGADDDAIWRPRVTVATIVPKDGRYLLVEEHVHGRLLLNQPAGHLEPGESLLEAARRETREETGWDVEIVSLVGAYQWSNSPQNRHFLRFTFAAAALRHHPEQSLDQGIQAALWLSRSEIEAAGARLRSPLILASIDAWLGGQRLPLTALDYRTD</sequence>
<evidence type="ECO:0000256" key="3">
    <source>
        <dbReference type="ARBA" id="ARBA00011245"/>
    </source>
</evidence>
<keyword evidence="9" id="KW-1185">Reference proteome</keyword>
<dbReference type="PANTHER" id="PTHR43222">
    <property type="entry name" value="NUDIX HYDROLASE 23"/>
    <property type="match status" value="1"/>
</dbReference>
<comment type="subunit">
    <text evidence="3 6">Monomer.</text>
</comment>
<dbReference type="RefSeq" id="WP_133820093.1">
    <property type="nucleotide sequence ID" value="NZ_SNZH01000012.1"/>
</dbReference>
<evidence type="ECO:0000256" key="2">
    <source>
        <dbReference type="ARBA" id="ARBA00007608"/>
    </source>
</evidence>
<dbReference type="EMBL" id="SNZH01000012">
    <property type="protein sequence ID" value="TDR40719.1"/>
    <property type="molecule type" value="Genomic_DNA"/>
</dbReference>
<dbReference type="PROSITE" id="PS51462">
    <property type="entry name" value="NUDIX"/>
    <property type="match status" value="1"/>
</dbReference>
<dbReference type="OrthoDB" id="8594221at2"/>
<dbReference type="PROSITE" id="PS00893">
    <property type="entry name" value="NUDIX_BOX"/>
    <property type="match status" value="1"/>
</dbReference>
<evidence type="ECO:0000256" key="1">
    <source>
        <dbReference type="ARBA" id="ARBA00001946"/>
    </source>
</evidence>
<dbReference type="EC" id="3.6.1.-" evidence="6"/>
<proteinExistence type="inferred from homology"/>
<evidence type="ECO:0000313" key="9">
    <source>
        <dbReference type="Proteomes" id="UP000295293"/>
    </source>
</evidence>
<evidence type="ECO:0000259" key="7">
    <source>
        <dbReference type="PROSITE" id="PS51462"/>
    </source>
</evidence>